<organism evidence="23 24">
    <name type="scientific">Herbaspirillum seropedicae (strain SmR1)</name>
    <dbReference type="NCBI Taxonomy" id="757424"/>
    <lineage>
        <taxon>Bacteria</taxon>
        <taxon>Pseudomonadati</taxon>
        <taxon>Pseudomonadota</taxon>
        <taxon>Betaproteobacteria</taxon>
        <taxon>Burkholderiales</taxon>
        <taxon>Oxalobacteraceae</taxon>
        <taxon>Herbaspirillum</taxon>
    </lineage>
</organism>
<keyword evidence="15" id="KW-0472">Membrane</keyword>
<dbReference type="FunFam" id="3.40.50.12240:FF:000002">
    <property type="entry name" value="Flagellum-specific ATP synthase FliI"/>
    <property type="match status" value="1"/>
</dbReference>
<dbReference type="KEGG" id="hse:Hsero_2056"/>
<reference evidence="23 24" key="1">
    <citation type="submission" date="2010-04" db="EMBL/GenBank/DDBJ databases">
        <title>The genome of Herbaspirillum seropedicae SmR1, an endophytic, nitrogen-fixing, plant-growth promoting beta-Proteobacteria.</title>
        <authorList>
            <person name="Pedrosa F.O."/>
            <person name="Monteiro R.A."/>
            <person name="Wassem R."/>
            <person name="Cruz L.M."/>
            <person name="Ayub R.A."/>
            <person name="Colauto N.B."/>
            <person name="Fernandez M.A."/>
            <person name="Fungaro M.H.P."/>
            <person name="Grisard E.C."/>
            <person name="Hungria M."/>
            <person name="Madeira H.M.F."/>
            <person name="Nodari R.O."/>
            <person name="Osaku C.A."/>
            <person name="Petzl-Erler M.L."/>
            <person name="Terenzi H."/>
            <person name="Vieira L.G.E."/>
            <person name="Almeida M.I.M."/>
            <person name="Alves L.R."/>
            <person name="Arantes O.M.N."/>
            <person name="Balsanelli E."/>
            <person name="Barcellos F.G."/>
            <person name="Baura V.A."/>
            <person name="Binde D.R."/>
            <person name="Campo R.J."/>
            <person name="Chubatsu L.S."/>
            <person name="Chueire L.M.O."/>
            <person name="Ciferri R.R."/>
            <person name="Correa L.C."/>
            <person name="da Conceicao Silva J.L."/>
            <person name="Dabul A.N.G."/>
            <person name="Dambros B.P."/>
            <person name="Faoro H."/>
            <person name="Favetti A."/>
            <person name="Friedermann G."/>
            <person name="Furlaneto M.C."/>
            <person name="Gasques L.S."/>
            <person name="Gimenes C.C.T."/>
            <person name="Gioppo N.M.R."/>
            <person name="Glienke-Blanco C."/>
            <person name="Godoy L.P."/>
            <person name="Guerra M.P."/>
            <person name="Karp S."/>
            <person name="Kava-Cordeiro V."/>
            <person name="Margarido V.P."/>
            <person name="Mathioni S.M."/>
            <person name="Menck-Soares M.A."/>
            <person name="Murace N.K."/>
            <person name="Nicolas M.F."/>
            <person name="Oliveira C.E.C."/>
            <person name="Pagnan N.A.B."/>
            <person name="Pamphile J.A."/>
            <person name="Patussi E.V."/>
            <person name="Pereira L.F.P."/>
            <person name="Pereira-Ferrari L."/>
            <person name="Pinto F.G.S."/>
            <person name="Precoma C."/>
            <person name="Prioli A.J."/>
            <person name="Prioli S.M.A.P."/>
            <person name="Raittz R.T."/>
            <person name="Ramos H.J.O."/>
            <person name="Ribeiro E.M.S.F."/>
            <person name="Rigo L.U."/>
            <person name="Rocha C.L.M.S.C."/>
            <person name="Rocha S.N."/>
            <person name="Santos K."/>
            <person name="Satori D."/>
            <person name="Silva A.G."/>
            <person name="Simao R.C.G."/>
            <person name="Soares M.A.M."/>
            <person name="Souza E.M."/>
            <person name="Steffens M.B.R."/>
            <person name="Steindel M."/>
            <person name="Tadra-Sfeir M.Z."/>
            <person name="Takahashi E.K."/>
            <person name="Torres R.A."/>
            <person name="Valle J.S."/>
            <person name="Vernal J.I."/>
            <person name="Vilas-Boas L.A."/>
            <person name="Watanabe M.A.E."/>
            <person name="Weiss V.A."/>
            <person name="Yates M.A."/>
            <person name="Souza E.M."/>
        </authorList>
    </citation>
    <scope>NUCLEOTIDE SEQUENCE [LARGE SCALE GENOMIC DNA]</scope>
    <source>
        <strain evidence="23 24">SmR1</strain>
    </source>
</reference>
<feature type="domain" description="AAA+ ATPase" evidence="22">
    <location>
        <begin position="188"/>
        <end position="371"/>
    </location>
</feature>
<evidence type="ECO:0000256" key="11">
    <source>
        <dbReference type="ARBA" id="ARBA00022840"/>
    </source>
</evidence>
<keyword evidence="11" id="KW-0067">ATP-binding</keyword>
<proteinExistence type="inferred from homology"/>
<dbReference type="GO" id="GO:0005524">
    <property type="term" value="F:ATP binding"/>
    <property type="evidence" value="ECO:0007669"/>
    <property type="project" value="UniProtKB-KW"/>
</dbReference>
<evidence type="ECO:0000256" key="3">
    <source>
        <dbReference type="ARBA" id="ARBA00008936"/>
    </source>
</evidence>
<dbReference type="InterPro" id="IPR050053">
    <property type="entry name" value="ATPase_alpha/beta_chains"/>
</dbReference>
<dbReference type="SMART" id="SM00382">
    <property type="entry name" value="AAA"/>
    <property type="match status" value="1"/>
</dbReference>
<dbReference type="PANTHER" id="PTHR15184:SF81">
    <property type="entry name" value="FLAGELLUM-SPECIFIC ATP SYNTHASE"/>
    <property type="match status" value="1"/>
</dbReference>
<comment type="catalytic activity">
    <reaction evidence="20">
        <text>ATP + H2O + cellular proteinSide 1 = ADP + phosphate + cellular proteinSide 2.</text>
        <dbReference type="EC" id="7.4.2.8"/>
    </reaction>
</comment>
<comment type="subunit">
    <text evidence="19">F-type ATPases have 2 components, CF(1) - the catalytic core - and CF(0) - the membrane proton channel. CF(1) has five subunits: alpha(3), beta(3), gamma(1), delta(1), epsilon(1). CF(0) has four main subunits: a(1), b(1), b'(1) and c(9-12).</text>
</comment>
<dbReference type="SUPFAM" id="SSF52540">
    <property type="entry name" value="P-loop containing nucleoside triphosphate hydrolases"/>
    <property type="match status" value="1"/>
</dbReference>
<evidence type="ECO:0000313" key="24">
    <source>
        <dbReference type="Proteomes" id="UP000000329"/>
    </source>
</evidence>
<gene>
    <name evidence="23" type="primary">fliI</name>
    <name evidence="23" type="ordered locus">Hsero_2056</name>
</gene>
<protein>
    <recommendedName>
        <fullName evidence="5">Flagellum-specific ATP synthase</fullName>
        <ecNumber evidence="4">7.1.2.2</ecNumber>
    </recommendedName>
</protein>
<keyword evidence="9" id="KW-0375">Hydrogen ion transport</keyword>
<dbReference type="CDD" id="cd18117">
    <property type="entry name" value="ATP-synt_flagellum-secretory_path_III_N"/>
    <property type="match status" value="1"/>
</dbReference>
<evidence type="ECO:0000256" key="9">
    <source>
        <dbReference type="ARBA" id="ARBA00022781"/>
    </source>
</evidence>
<keyword evidence="23" id="KW-0378">Hydrolase</keyword>
<keyword evidence="6" id="KW-0813">Transport</keyword>
<dbReference type="GO" id="GO:0045259">
    <property type="term" value="C:proton-transporting ATP synthase complex"/>
    <property type="evidence" value="ECO:0007669"/>
    <property type="project" value="UniProtKB-KW"/>
</dbReference>
<evidence type="ECO:0000256" key="12">
    <source>
        <dbReference type="ARBA" id="ARBA00022927"/>
    </source>
</evidence>
<dbReference type="FunFam" id="3.40.50.300:FF:002432">
    <property type="entry name" value="ATP synthase subunit alpha, mitochondrial"/>
    <property type="match status" value="1"/>
</dbReference>
<comment type="similarity">
    <text evidence="3">Belongs to the ATPase alpha/beta chains family.</text>
</comment>
<dbReference type="EMBL" id="CP002039">
    <property type="protein sequence ID" value="ADJ63556.1"/>
    <property type="molecule type" value="Genomic_DNA"/>
</dbReference>
<evidence type="ECO:0000256" key="20">
    <source>
        <dbReference type="ARBA" id="ARBA00034006"/>
    </source>
</evidence>
<sequence>MNSPMPSHSSLWQAYLHNCRSLVAMAEPTMTAGRITRVAGLVMEAVGLKLPVGSPCNVPLPNGTMIEAEVVGFQDDRLFLMPQSDVEGIVPGTRVYPVEPVRPPPRTGPISFTPRRADEHSRRLPVGEELLGRVLDGAGRPLDNLGPLHTERSAPLAVRAANPLGRAPIRDILDTGIRAINSMLTVGRGQRMGLFAGSGVGKSVLLGMMARYTSADVIVVGLIGERGREVKEFIEQILGAEGLARSVVVAAPADTPPLMRLQGAAYCTSIAEYFRDQGKDVLLIMDSLTRYAMAQREIALAIGEPPATKGYPPSVFAKLPALVERAGNGDEGGGSITAFYTVLTEGDDQQDPIADAARAILDGHIVLNRQLAEAGHYPAIDIEQSISRAMHSITDAEHQRSSRHLKQLYSRFQRNRDLISVGAYAAGSDPILDEAIALLPRMEAFLQQGIHEQADVSESLRQLTALFG</sequence>
<evidence type="ECO:0000256" key="7">
    <source>
        <dbReference type="ARBA" id="ARBA00022490"/>
    </source>
</evidence>
<dbReference type="RefSeq" id="WP_013234042.1">
    <property type="nucleotide sequence ID" value="NC_014323.1"/>
</dbReference>
<dbReference type="GO" id="GO:0044780">
    <property type="term" value="P:bacterial-type flagellum assembly"/>
    <property type="evidence" value="ECO:0007669"/>
    <property type="project" value="InterPro"/>
</dbReference>
<keyword evidence="8" id="KW-0547">Nucleotide-binding</keyword>
<dbReference type="PANTHER" id="PTHR15184">
    <property type="entry name" value="ATP SYNTHASE"/>
    <property type="match status" value="1"/>
</dbReference>
<dbReference type="InterPro" id="IPR027417">
    <property type="entry name" value="P-loop_NTPase"/>
</dbReference>
<dbReference type="NCBIfam" id="TIGR03496">
    <property type="entry name" value="FliI_clade1"/>
    <property type="match status" value="1"/>
</dbReference>
<evidence type="ECO:0000256" key="2">
    <source>
        <dbReference type="ARBA" id="ARBA00004496"/>
    </source>
</evidence>
<dbReference type="GO" id="GO:0005737">
    <property type="term" value="C:cytoplasm"/>
    <property type="evidence" value="ECO:0007669"/>
    <property type="project" value="UniProtKB-SubCell"/>
</dbReference>
<evidence type="ECO:0000256" key="19">
    <source>
        <dbReference type="ARBA" id="ARBA00026013"/>
    </source>
</evidence>
<dbReference type="InterPro" id="IPR005714">
    <property type="entry name" value="ATPase_T3SS_FliI/YscN"/>
</dbReference>
<evidence type="ECO:0000256" key="17">
    <source>
        <dbReference type="ARBA" id="ARBA00023225"/>
    </source>
</evidence>
<keyword evidence="16" id="KW-0139">CF(1)</keyword>
<evidence type="ECO:0000256" key="1">
    <source>
        <dbReference type="ARBA" id="ARBA00004370"/>
    </source>
</evidence>
<evidence type="ECO:0000259" key="22">
    <source>
        <dbReference type="SMART" id="SM00382"/>
    </source>
</evidence>
<dbReference type="CDD" id="cd18114">
    <property type="entry name" value="ATP-synt_flagellum-secretory_path_III_C"/>
    <property type="match status" value="1"/>
</dbReference>
<dbReference type="CDD" id="cd01136">
    <property type="entry name" value="ATPase_flagellum-secretory_path_III"/>
    <property type="match status" value="1"/>
</dbReference>
<feature type="region of interest" description="Disordered" evidence="21">
    <location>
        <begin position="97"/>
        <end position="121"/>
    </location>
</feature>
<evidence type="ECO:0000313" key="23">
    <source>
        <dbReference type="EMBL" id="ADJ63556.1"/>
    </source>
</evidence>
<keyword evidence="14" id="KW-0406">Ion transport</keyword>
<accession>D8ISZ7</accession>
<dbReference type="Pfam" id="PF00006">
    <property type="entry name" value="ATP-synt_ab"/>
    <property type="match status" value="1"/>
</dbReference>
<comment type="subcellular location">
    <subcellularLocation>
        <location evidence="2">Cytoplasm</location>
    </subcellularLocation>
    <subcellularLocation>
        <location evidence="1">Membrane</location>
    </subcellularLocation>
</comment>
<keyword evidence="18" id="KW-0066">ATP synthesis</keyword>
<keyword evidence="12" id="KW-0653">Protein transport</keyword>
<keyword evidence="10" id="KW-1005">Bacterial flagellum biogenesis</keyword>
<dbReference type="eggNOG" id="COG1157">
    <property type="taxonomic scope" value="Bacteria"/>
</dbReference>
<dbReference type="STRING" id="757424.Hsero_2056"/>
<dbReference type="InterPro" id="IPR040627">
    <property type="entry name" value="T3SS_ATPase_C"/>
</dbReference>
<dbReference type="GeneID" id="29393718"/>
<evidence type="ECO:0000256" key="8">
    <source>
        <dbReference type="ARBA" id="ARBA00022741"/>
    </source>
</evidence>
<dbReference type="GO" id="GO:0030254">
    <property type="term" value="P:protein secretion by the type III secretion system"/>
    <property type="evidence" value="ECO:0007669"/>
    <property type="project" value="InterPro"/>
</dbReference>
<evidence type="ECO:0000256" key="14">
    <source>
        <dbReference type="ARBA" id="ARBA00023065"/>
    </source>
</evidence>
<dbReference type="Pfam" id="PF18269">
    <property type="entry name" value="T3SS_ATPase_C"/>
    <property type="match status" value="1"/>
</dbReference>
<dbReference type="OrthoDB" id="9803053at2"/>
<dbReference type="InterPro" id="IPR020003">
    <property type="entry name" value="ATPase_a/bsu_AS"/>
</dbReference>
<keyword evidence="17" id="KW-1006">Bacterial flagellum protein export</keyword>
<evidence type="ECO:0000256" key="18">
    <source>
        <dbReference type="ARBA" id="ARBA00023310"/>
    </source>
</evidence>
<dbReference type="HOGENOM" id="CLU_022398_5_1_4"/>
<dbReference type="EC" id="7.1.2.2" evidence="4"/>
<dbReference type="InterPro" id="IPR004100">
    <property type="entry name" value="ATPase_F1/V1/A1_a/bsu_N"/>
</dbReference>
<dbReference type="AlphaFoldDB" id="D8ISZ7"/>
<evidence type="ECO:0000256" key="21">
    <source>
        <dbReference type="SAM" id="MobiDB-lite"/>
    </source>
</evidence>
<keyword evidence="13" id="KW-1278">Translocase</keyword>
<dbReference type="GO" id="GO:0016887">
    <property type="term" value="F:ATP hydrolysis activity"/>
    <property type="evidence" value="ECO:0007669"/>
    <property type="project" value="InterPro"/>
</dbReference>
<evidence type="ECO:0000256" key="16">
    <source>
        <dbReference type="ARBA" id="ARBA00023196"/>
    </source>
</evidence>
<name>D8ISZ7_HERSS</name>
<keyword evidence="7" id="KW-0963">Cytoplasm</keyword>
<dbReference type="GO" id="GO:0071973">
    <property type="term" value="P:bacterial-type flagellum-dependent cell motility"/>
    <property type="evidence" value="ECO:0007669"/>
    <property type="project" value="InterPro"/>
</dbReference>
<dbReference type="Proteomes" id="UP000000329">
    <property type="component" value="Chromosome"/>
</dbReference>
<evidence type="ECO:0000256" key="4">
    <source>
        <dbReference type="ARBA" id="ARBA00012473"/>
    </source>
</evidence>
<dbReference type="Gene3D" id="3.40.50.12240">
    <property type="match status" value="1"/>
</dbReference>
<dbReference type="InterPro" id="IPR000194">
    <property type="entry name" value="ATPase_F1/V1/A1_a/bsu_nucl-bd"/>
</dbReference>
<dbReference type="Pfam" id="PF02874">
    <property type="entry name" value="ATP-synt_ab_N"/>
    <property type="match status" value="1"/>
</dbReference>
<dbReference type="InterPro" id="IPR003593">
    <property type="entry name" value="AAA+_ATPase"/>
</dbReference>
<dbReference type="GO" id="GO:0030257">
    <property type="term" value="C:type III protein secretion system complex"/>
    <property type="evidence" value="ECO:0007669"/>
    <property type="project" value="InterPro"/>
</dbReference>
<evidence type="ECO:0000256" key="15">
    <source>
        <dbReference type="ARBA" id="ARBA00023136"/>
    </source>
</evidence>
<dbReference type="GO" id="GO:0046933">
    <property type="term" value="F:proton-transporting ATP synthase activity, rotational mechanism"/>
    <property type="evidence" value="ECO:0007669"/>
    <property type="project" value="TreeGrafter"/>
</dbReference>
<evidence type="ECO:0000256" key="13">
    <source>
        <dbReference type="ARBA" id="ARBA00022967"/>
    </source>
</evidence>
<evidence type="ECO:0000256" key="6">
    <source>
        <dbReference type="ARBA" id="ARBA00022448"/>
    </source>
</evidence>
<keyword evidence="24" id="KW-1185">Reference proteome</keyword>
<evidence type="ECO:0000256" key="5">
    <source>
        <dbReference type="ARBA" id="ARBA00020580"/>
    </source>
</evidence>
<dbReference type="PROSITE" id="PS00152">
    <property type="entry name" value="ATPASE_ALPHA_BETA"/>
    <property type="match status" value="1"/>
</dbReference>
<dbReference type="GO" id="GO:0008564">
    <property type="term" value="F:protein-exporting ATPase activity"/>
    <property type="evidence" value="ECO:0007669"/>
    <property type="project" value="UniProtKB-EC"/>
</dbReference>
<evidence type="ECO:0000256" key="10">
    <source>
        <dbReference type="ARBA" id="ARBA00022795"/>
    </source>
</evidence>
<dbReference type="InterPro" id="IPR020005">
    <property type="entry name" value="FliI_clade1"/>
</dbReference>
<dbReference type="NCBIfam" id="TIGR01026">
    <property type="entry name" value="fliI_yscN"/>
    <property type="match status" value="1"/>
</dbReference>